<dbReference type="EMBL" id="QGHA01000002">
    <property type="protein sequence ID" value="PWK78783.1"/>
    <property type="molecule type" value="Genomic_DNA"/>
</dbReference>
<organism evidence="3 4">
    <name type="scientific">Mucilaginibacter oryzae</name>
    <dbReference type="NCBI Taxonomy" id="468058"/>
    <lineage>
        <taxon>Bacteria</taxon>
        <taxon>Pseudomonadati</taxon>
        <taxon>Bacteroidota</taxon>
        <taxon>Sphingobacteriia</taxon>
        <taxon>Sphingobacteriales</taxon>
        <taxon>Sphingobacteriaceae</taxon>
        <taxon>Mucilaginibacter</taxon>
    </lineage>
</organism>
<comment type="caution">
    <text evidence="3">The sequence shown here is derived from an EMBL/GenBank/DDBJ whole genome shotgun (WGS) entry which is preliminary data.</text>
</comment>
<feature type="domain" description="Acyltransferase 3" evidence="2">
    <location>
        <begin position="23"/>
        <end position="361"/>
    </location>
</feature>
<feature type="transmembrane region" description="Helical" evidence="1">
    <location>
        <begin position="177"/>
        <end position="199"/>
    </location>
</feature>
<evidence type="ECO:0000256" key="1">
    <source>
        <dbReference type="SAM" id="Phobius"/>
    </source>
</evidence>
<dbReference type="GO" id="GO:0016020">
    <property type="term" value="C:membrane"/>
    <property type="evidence" value="ECO:0007669"/>
    <property type="project" value="TreeGrafter"/>
</dbReference>
<evidence type="ECO:0000313" key="3">
    <source>
        <dbReference type="EMBL" id="PWK78783.1"/>
    </source>
</evidence>
<keyword evidence="1" id="KW-0472">Membrane</keyword>
<dbReference type="InterPro" id="IPR050879">
    <property type="entry name" value="Acyltransferase_3"/>
</dbReference>
<dbReference type="Pfam" id="PF01757">
    <property type="entry name" value="Acyl_transf_3"/>
    <property type="match status" value="1"/>
</dbReference>
<dbReference type="PANTHER" id="PTHR23028">
    <property type="entry name" value="ACETYLTRANSFERASE"/>
    <property type="match status" value="1"/>
</dbReference>
<accession>A0A316HF39</accession>
<feature type="transmembrane region" description="Helical" evidence="1">
    <location>
        <begin position="315"/>
        <end position="335"/>
    </location>
</feature>
<protein>
    <submittedName>
        <fullName evidence="3">Peptidoglycan/LPS O-acetylase OafA/YrhL</fullName>
    </submittedName>
</protein>
<keyword evidence="1" id="KW-0812">Transmembrane</keyword>
<feature type="transmembrane region" description="Helical" evidence="1">
    <location>
        <begin position="347"/>
        <end position="367"/>
    </location>
</feature>
<sequence>MLTMEKTTEKATTPQGKAKVYFANLNGVRAIAALMVVISHIELHKVDYQIARIPHINILNFGKTGVTVFFSLSGFLITYLLLEERRNFSAVNFKDFYIRRILRIWPLYFLLVFVGFFVYPRQGSPTALWLSICFLPNLAFCLQMLPDIFNPIWSIGTEEQFYIFHPHFFRIKNTKNILYAFVAFILLIWSIQVSMHFLAHTDVIWRLFSSFFYYARFDNMMIGAAVAVLYHNTLHPTFKFKAQSLFNLIFKPHIQVILYILFAIYTYAYLRYDIGHGDVPLAILSSLIIVNLCQAETSIFTIRNKKLDYVGQISYGIYLLHKYPLFLILYLVHTYMPQSNLLIQNLVIYTATITCAIGVASISYFGYEKPFLNLKKRFQKITQ</sequence>
<dbReference type="GO" id="GO:0016747">
    <property type="term" value="F:acyltransferase activity, transferring groups other than amino-acyl groups"/>
    <property type="evidence" value="ECO:0007669"/>
    <property type="project" value="InterPro"/>
</dbReference>
<name>A0A316HF39_9SPHI</name>
<gene>
    <name evidence="3" type="ORF">LX99_01235</name>
</gene>
<feature type="transmembrane region" description="Helical" evidence="1">
    <location>
        <begin position="21"/>
        <end position="41"/>
    </location>
</feature>
<feature type="transmembrane region" description="Helical" evidence="1">
    <location>
        <begin position="282"/>
        <end position="303"/>
    </location>
</feature>
<proteinExistence type="predicted"/>
<keyword evidence="4" id="KW-1185">Reference proteome</keyword>
<evidence type="ECO:0000259" key="2">
    <source>
        <dbReference type="Pfam" id="PF01757"/>
    </source>
</evidence>
<feature type="transmembrane region" description="Helical" evidence="1">
    <location>
        <begin position="126"/>
        <end position="145"/>
    </location>
</feature>
<dbReference type="AlphaFoldDB" id="A0A316HF39"/>
<keyword evidence="1" id="KW-1133">Transmembrane helix</keyword>
<feature type="transmembrane region" description="Helical" evidence="1">
    <location>
        <begin position="252"/>
        <end position="270"/>
    </location>
</feature>
<feature type="transmembrane region" description="Helical" evidence="1">
    <location>
        <begin position="102"/>
        <end position="120"/>
    </location>
</feature>
<dbReference type="PANTHER" id="PTHR23028:SF53">
    <property type="entry name" value="ACYL_TRANSF_3 DOMAIN-CONTAINING PROTEIN"/>
    <property type="match status" value="1"/>
</dbReference>
<reference evidence="3 4" key="1">
    <citation type="submission" date="2018-05" db="EMBL/GenBank/DDBJ databases">
        <title>Genomic Encyclopedia of Archaeal and Bacterial Type Strains, Phase II (KMG-II): from individual species to whole genera.</title>
        <authorList>
            <person name="Goeker M."/>
        </authorList>
    </citation>
    <scope>NUCLEOTIDE SEQUENCE [LARGE SCALE GENOMIC DNA]</scope>
    <source>
        <strain evidence="3 4">DSM 19975</strain>
    </source>
</reference>
<feature type="transmembrane region" description="Helical" evidence="1">
    <location>
        <begin position="61"/>
        <end position="82"/>
    </location>
</feature>
<dbReference type="InterPro" id="IPR002656">
    <property type="entry name" value="Acyl_transf_3_dom"/>
</dbReference>
<feature type="transmembrane region" description="Helical" evidence="1">
    <location>
        <begin position="211"/>
        <end position="231"/>
    </location>
</feature>
<dbReference type="Proteomes" id="UP000245678">
    <property type="component" value="Unassembled WGS sequence"/>
</dbReference>
<evidence type="ECO:0000313" key="4">
    <source>
        <dbReference type="Proteomes" id="UP000245678"/>
    </source>
</evidence>
<dbReference type="GO" id="GO:0000271">
    <property type="term" value="P:polysaccharide biosynthetic process"/>
    <property type="evidence" value="ECO:0007669"/>
    <property type="project" value="TreeGrafter"/>
</dbReference>